<dbReference type="EMBL" id="KQ420358">
    <property type="protein sequence ID" value="KOF80528.1"/>
    <property type="molecule type" value="Genomic_DNA"/>
</dbReference>
<proteinExistence type="predicted"/>
<protein>
    <submittedName>
        <fullName evidence="1">Uncharacterized protein</fullName>
    </submittedName>
</protein>
<dbReference type="AlphaFoldDB" id="A0A0L8GU68"/>
<gene>
    <name evidence="1" type="ORF">OCBIM_22027757mg</name>
</gene>
<sequence>MRLCAVLRIFNKAKRIQGCLPCSPAHLDYTKIHLWKTDTVSCKTGIVYLPFVWCLCICENSMDLVSLYIS</sequence>
<name>A0A0L8GU68_OCTBM</name>
<accession>A0A0L8GU68</accession>
<organism evidence="1">
    <name type="scientific">Octopus bimaculoides</name>
    <name type="common">California two-spotted octopus</name>
    <dbReference type="NCBI Taxonomy" id="37653"/>
    <lineage>
        <taxon>Eukaryota</taxon>
        <taxon>Metazoa</taxon>
        <taxon>Spiralia</taxon>
        <taxon>Lophotrochozoa</taxon>
        <taxon>Mollusca</taxon>
        <taxon>Cephalopoda</taxon>
        <taxon>Coleoidea</taxon>
        <taxon>Octopodiformes</taxon>
        <taxon>Octopoda</taxon>
        <taxon>Incirrata</taxon>
        <taxon>Octopodidae</taxon>
        <taxon>Octopus</taxon>
    </lineage>
</organism>
<reference evidence="1" key="1">
    <citation type="submission" date="2015-07" db="EMBL/GenBank/DDBJ databases">
        <title>MeaNS - Measles Nucleotide Surveillance Program.</title>
        <authorList>
            <person name="Tran T."/>
            <person name="Druce J."/>
        </authorList>
    </citation>
    <scope>NUCLEOTIDE SEQUENCE</scope>
    <source>
        <strain evidence="1">UCB-OBI-ISO-001</strain>
        <tissue evidence="1">Gonad</tissue>
    </source>
</reference>
<evidence type="ECO:0000313" key="1">
    <source>
        <dbReference type="EMBL" id="KOF80528.1"/>
    </source>
</evidence>